<dbReference type="Proteomes" id="UP001500839">
    <property type="component" value="Unassembled WGS sequence"/>
</dbReference>
<reference evidence="4" key="1">
    <citation type="journal article" date="2019" name="Int. J. Syst. Evol. Microbiol.">
        <title>The Global Catalogue of Microorganisms (GCM) 10K type strain sequencing project: providing services to taxonomists for standard genome sequencing and annotation.</title>
        <authorList>
            <consortium name="The Broad Institute Genomics Platform"/>
            <consortium name="The Broad Institute Genome Sequencing Center for Infectious Disease"/>
            <person name="Wu L."/>
            <person name="Ma J."/>
        </authorList>
    </citation>
    <scope>NUCLEOTIDE SEQUENCE [LARGE SCALE GENOMIC DNA]</scope>
    <source>
        <strain evidence="4">JCM 18542</strain>
    </source>
</reference>
<evidence type="ECO:0000313" key="4">
    <source>
        <dbReference type="Proteomes" id="UP001500839"/>
    </source>
</evidence>
<evidence type="ECO:0000256" key="1">
    <source>
        <dbReference type="SAM" id="MobiDB-lite"/>
    </source>
</evidence>
<feature type="chain" id="PRO_5046029285" description="Secreted protein" evidence="2">
    <location>
        <begin position="31"/>
        <end position="310"/>
    </location>
</feature>
<feature type="region of interest" description="Disordered" evidence="1">
    <location>
        <begin position="29"/>
        <end position="55"/>
    </location>
</feature>
<proteinExistence type="predicted"/>
<dbReference type="RefSeq" id="WP_200174703.1">
    <property type="nucleotide sequence ID" value="NZ_BAABKQ010000001.1"/>
</dbReference>
<keyword evidence="2" id="KW-0732">Signal</keyword>
<dbReference type="EMBL" id="BAABKQ010000001">
    <property type="protein sequence ID" value="GAA4807940.1"/>
    <property type="molecule type" value="Genomic_DNA"/>
</dbReference>
<evidence type="ECO:0000256" key="2">
    <source>
        <dbReference type="SAM" id="SignalP"/>
    </source>
</evidence>
<evidence type="ECO:0000313" key="3">
    <source>
        <dbReference type="EMBL" id="GAA4807940.1"/>
    </source>
</evidence>
<sequence>MKTKTMRRALGTATAVGASVALVGSGLAGAAPSSELSSDSGGSSGSSGSSASEASNIPIGYDNYADCPKDKVTAPTKPGGPNNRGSCYDLYVRSGTMKLGNLTVDIPDGSMKIAVGQNFKVDENGNPIPLDPGPGYELAWLAKDDGHNGLYSNDVTVPGGALGTSSSENFALTGIKAEVQAVEPPVVDLQESRLTMSIRIKLSNPLLGDSCYLGSAENPINIDLKPTYVPPALENDHGDGAMLTGLKSVDNSFSVPGATGCGLFGSLNGMVNSKAGAPSASGQNSLTTVSDVYNINSLHPSWPPVPVTTP</sequence>
<feature type="signal peptide" evidence="2">
    <location>
        <begin position="1"/>
        <end position="30"/>
    </location>
</feature>
<name>A0ABP9CCQ2_9ACTN</name>
<evidence type="ECO:0008006" key="5">
    <source>
        <dbReference type="Google" id="ProtNLM"/>
    </source>
</evidence>
<organism evidence="3 4">
    <name type="scientific">Tomitella cavernea</name>
    <dbReference type="NCBI Taxonomy" id="1387982"/>
    <lineage>
        <taxon>Bacteria</taxon>
        <taxon>Bacillati</taxon>
        <taxon>Actinomycetota</taxon>
        <taxon>Actinomycetes</taxon>
        <taxon>Mycobacteriales</taxon>
        <taxon>Tomitella</taxon>
    </lineage>
</organism>
<comment type="caution">
    <text evidence="3">The sequence shown here is derived from an EMBL/GenBank/DDBJ whole genome shotgun (WGS) entry which is preliminary data.</text>
</comment>
<protein>
    <recommendedName>
        <fullName evidence="5">Secreted protein</fullName>
    </recommendedName>
</protein>
<gene>
    <name evidence="3" type="ORF">GCM10023353_09420</name>
</gene>
<keyword evidence="4" id="KW-1185">Reference proteome</keyword>
<accession>A0ABP9CCQ2</accession>